<dbReference type="Pfam" id="PF00072">
    <property type="entry name" value="Response_reg"/>
    <property type="match status" value="1"/>
</dbReference>
<dbReference type="InterPro" id="IPR011006">
    <property type="entry name" value="CheY-like_superfamily"/>
</dbReference>
<evidence type="ECO:0000313" key="5">
    <source>
        <dbReference type="Proteomes" id="UP000178059"/>
    </source>
</evidence>
<accession>A0A1F6VJB3</accession>
<dbReference type="SUPFAM" id="SSF52172">
    <property type="entry name" value="CheY-like"/>
    <property type="match status" value="1"/>
</dbReference>
<reference evidence="4 5" key="1">
    <citation type="journal article" date="2016" name="Nat. Commun.">
        <title>Thousands of microbial genomes shed light on interconnected biogeochemical processes in an aquifer system.</title>
        <authorList>
            <person name="Anantharaman K."/>
            <person name="Brown C.T."/>
            <person name="Hug L.A."/>
            <person name="Sharon I."/>
            <person name="Castelle C.J."/>
            <person name="Probst A.J."/>
            <person name="Thomas B.C."/>
            <person name="Singh A."/>
            <person name="Wilkins M.J."/>
            <person name="Karaoz U."/>
            <person name="Brodie E.L."/>
            <person name="Williams K.H."/>
            <person name="Hubbard S.S."/>
            <person name="Banfield J.F."/>
        </authorList>
    </citation>
    <scope>NUCLEOTIDE SEQUENCE [LARGE SCALE GENOMIC DNA]</scope>
</reference>
<sequence>MKKILIIEDETDLLEVLADRLAFEGFGPIKCKNGENGLLVAFRERPDLILLDIVMPGLDGLQVLKKLRADDWGKGVPVIILTNLSATDEKIVKSILEYRPIFYLVKSDWKIDDVVKKVKEVLGIGN</sequence>
<evidence type="ECO:0000259" key="3">
    <source>
        <dbReference type="PROSITE" id="PS50110"/>
    </source>
</evidence>
<dbReference type="STRING" id="1801743.A2824_03055"/>
<dbReference type="EMBL" id="MFTT01000021">
    <property type="protein sequence ID" value="OGI69668.1"/>
    <property type="molecule type" value="Genomic_DNA"/>
</dbReference>
<dbReference type="PANTHER" id="PTHR44591">
    <property type="entry name" value="STRESS RESPONSE REGULATOR PROTEIN 1"/>
    <property type="match status" value="1"/>
</dbReference>
<dbReference type="InterPro" id="IPR050595">
    <property type="entry name" value="Bact_response_regulator"/>
</dbReference>
<evidence type="ECO:0000256" key="2">
    <source>
        <dbReference type="PROSITE-ProRule" id="PRU00169"/>
    </source>
</evidence>
<dbReference type="AlphaFoldDB" id="A0A1F6VJB3"/>
<organism evidence="4 5">
    <name type="scientific">Candidatus Nomurabacteria bacterium RIFCSPHIGHO2_01_FULL_42_16</name>
    <dbReference type="NCBI Taxonomy" id="1801743"/>
    <lineage>
        <taxon>Bacteria</taxon>
        <taxon>Candidatus Nomuraibacteriota</taxon>
    </lineage>
</organism>
<dbReference type="GO" id="GO:0000160">
    <property type="term" value="P:phosphorelay signal transduction system"/>
    <property type="evidence" value="ECO:0007669"/>
    <property type="project" value="InterPro"/>
</dbReference>
<feature type="domain" description="Response regulatory" evidence="3">
    <location>
        <begin position="3"/>
        <end position="122"/>
    </location>
</feature>
<comment type="caution">
    <text evidence="4">The sequence shown here is derived from an EMBL/GenBank/DDBJ whole genome shotgun (WGS) entry which is preliminary data.</text>
</comment>
<evidence type="ECO:0000256" key="1">
    <source>
        <dbReference type="ARBA" id="ARBA00022553"/>
    </source>
</evidence>
<evidence type="ECO:0000313" key="4">
    <source>
        <dbReference type="EMBL" id="OGI69668.1"/>
    </source>
</evidence>
<dbReference type="CDD" id="cd17574">
    <property type="entry name" value="REC_OmpR"/>
    <property type="match status" value="1"/>
</dbReference>
<dbReference type="InterPro" id="IPR001789">
    <property type="entry name" value="Sig_transdc_resp-reg_receiver"/>
</dbReference>
<name>A0A1F6VJB3_9BACT</name>
<dbReference type="Proteomes" id="UP000178059">
    <property type="component" value="Unassembled WGS sequence"/>
</dbReference>
<dbReference type="Gene3D" id="3.40.50.2300">
    <property type="match status" value="1"/>
</dbReference>
<proteinExistence type="predicted"/>
<keyword evidence="1 2" id="KW-0597">Phosphoprotein</keyword>
<dbReference type="SMART" id="SM00448">
    <property type="entry name" value="REC"/>
    <property type="match status" value="1"/>
</dbReference>
<gene>
    <name evidence="4" type="ORF">A2824_03055</name>
</gene>
<dbReference type="PROSITE" id="PS50110">
    <property type="entry name" value="RESPONSE_REGULATORY"/>
    <property type="match status" value="1"/>
</dbReference>
<feature type="modified residue" description="4-aspartylphosphate" evidence="2">
    <location>
        <position position="52"/>
    </location>
</feature>
<protein>
    <recommendedName>
        <fullName evidence="3">Response regulatory domain-containing protein</fullName>
    </recommendedName>
</protein>
<dbReference type="PANTHER" id="PTHR44591:SF3">
    <property type="entry name" value="RESPONSE REGULATORY DOMAIN-CONTAINING PROTEIN"/>
    <property type="match status" value="1"/>
</dbReference>